<organism evidence="1 2">
    <name type="scientific">Fusarium oxysporum f. sp. lycopersici (strain 4287 / CBS 123668 / FGSC 9935 / NRRL 34936)</name>
    <name type="common">Fusarium vascular wilt of tomato</name>
    <dbReference type="NCBI Taxonomy" id="426428"/>
    <lineage>
        <taxon>Eukaryota</taxon>
        <taxon>Fungi</taxon>
        <taxon>Dikarya</taxon>
        <taxon>Ascomycota</taxon>
        <taxon>Pezizomycotina</taxon>
        <taxon>Sordariomycetes</taxon>
        <taxon>Hypocreomycetidae</taxon>
        <taxon>Hypocreales</taxon>
        <taxon>Nectriaceae</taxon>
        <taxon>Fusarium</taxon>
        <taxon>Fusarium oxysporum species complex</taxon>
    </lineage>
</organism>
<dbReference type="VEuPathDB" id="FungiDB:FOXG_21553"/>
<accession>A0A0J9VYW0</accession>
<dbReference type="EMBL" id="DS231717">
    <property type="protein sequence ID" value="KNB15986.1"/>
    <property type="molecule type" value="Genomic_DNA"/>
</dbReference>
<reference evidence="1 2" key="1">
    <citation type="journal article" date="2010" name="Nature">
        <title>Comparative genomics reveals mobile pathogenicity chromosomes in Fusarium.</title>
        <authorList>
            <person name="Ma L.J."/>
            <person name="van der Does H.C."/>
            <person name="Borkovich K.A."/>
            <person name="Coleman J.J."/>
            <person name="Daboussi M.J."/>
            <person name="Di Pietro A."/>
            <person name="Dufresne M."/>
            <person name="Freitag M."/>
            <person name="Grabherr M."/>
            <person name="Henrissat B."/>
            <person name="Houterman P.M."/>
            <person name="Kang S."/>
            <person name="Shim W.B."/>
            <person name="Woloshuk C."/>
            <person name="Xie X."/>
            <person name="Xu J.R."/>
            <person name="Antoniw J."/>
            <person name="Baker S.E."/>
            <person name="Bluhm B.H."/>
            <person name="Breakspear A."/>
            <person name="Brown D.W."/>
            <person name="Butchko R.A."/>
            <person name="Chapman S."/>
            <person name="Coulson R."/>
            <person name="Coutinho P.M."/>
            <person name="Danchin E.G."/>
            <person name="Diener A."/>
            <person name="Gale L.R."/>
            <person name="Gardiner D.M."/>
            <person name="Goff S."/>
            <person name="Hammond-Kosack K.E."/>
            <person name="Hilburn K."/>
            <person name="Hua-Van A."/>
            <person name="Jonkers W."/>
            <person name="Kazan K."/>
            <person name="Kodira C.D."/>
            <person name="Koehrsen M."/>
            <person name="Kumar L."/>
            <person name="Lee Y.H."/>
            <person name="Li L."/>
            <person name="Manners J.M."/>
            <person name="Miranda-Saavedra D."/>
            <person name="Mukherjee M."/>
            <person name="Park G."/>
            <person name="Park J."/>
            <person name="Park S.Y."/>
            <person name="Proctor R.H."/>
            <person name="Regev A."/>
            <person name="Ruiz-Roldan M.C."/>
            <person name="Sain D."/>
            <person name="Sakthikumar S."/>
            <person name="Sykes S."/>
            <person name="Schwartz D.C."/>
            <person name="Turgeon B.G."/>
            <person name="Wapinski I."/>
            <person name="Yoder O."/>
            <person name="Young S."/>
            <person name="Zeng Q."/>
            <person name="Zhou S."/>
            <person name="Galagan J."/>
            <person name="Cuomo C.A."/>
            <person name="Kistler H.C."/>
            <person name="Rep M."/>
        </authorList>
    </citation>
    <scope>NUCLEOTIDE SEQUENCE [LARGE SCALE GENOMIC DNA]</scope>
    <source>
        <strain evidence="2">4287 / CBS 123668 / FGSC 9935 / NRRL 34936</strain>
    </source>
</reference>
<evidence type="ECO:0000313" key="2">
    <source>
        <dbReference type="Proteomes" id="UP000009097"/>
    </source>
</evidence>
<sequence length="104" mass="11544">MQSPTPKSLHRLGIDNPWFAVHPLFWTLQHFDSAITTSSSPSSVADKDLALHSRRLAKIRPPILKSISVGRLLRHPGSPLEKVDGSAPFLFSGRSVHLLECHVF</sequence>
<proteinExistence type="predicted"/>
<dbReference type="AlphaFoldDB" id="A0A0J9VYW0"/>
<dbReference type="Proteomes" id="UP000009097">
    <property type="component" value="Chromosome 14"/>
</dbReference>
<gene>
    <name evidence="1" type="ORF">FOXG_21553</name>
</gene>
<protein>
    <submittedName>
        <fullName evidence="1">Uncharacterized protein</fullName>
    </submittedName>
</protein>
<dbReference type="RefSeq" id="XP_018254031.1">
    <property type="nucleotide sequence ID" value="XM_018401901.1"/>
</dbReference>
<dbReference type="KEGG" id="fox:FOXG_21553"/>
<dbReference type="GeneID" id="28962259"/>
<evidence type="ECO:0000313" key="1">
    <source>
        <dbReference type="EMBL" id="KNB15986.1"/>
    </source>
</evidence>
<dbReference type="OrthoDB" id="5343483at2759"/>
<name>A0A0J9VYW0_FUSO4</name>